<reference evidence="7 8" key="1">
    <citation type="submission" date="2019-11" db="EMBL/GenBank/DDBJ databases">
        <title>Comparative genomics of hydrocarbon-degrading Desulfosarcina strains.</title>
        <authorList>
            <person name="Watanabe M."/>
            <person name="Kojima H."/>
            <person name="Fukui M."/>
        </authorList>
    </citation>
    <scope>NUCLEOTIDE SEQUENCE [LARGE SCALE GENOMIC DNA]</scope>
    <source>
        <strain evidence="7 8">28bB2T</strain>
    </source>
</reference>
<dbReference type="NCBIfam" id="NF038013">
    <property type="entry name" value="AceTr_1"/>
    <property type="match status" value="1"/>
</dbReference>
<evidence type="ECO:0000313" key="8">
    <source>
        <dbReference type="Proteomes" id="UP000425960"/>
    </source>
</evidence>
<evidence type="ECO:0000256" key="1">
    <source>
        <dbReference type="ARBA" id="ARBA00004141"/>
    </source>
</evidence>
<keyword evidence="3 6" id="KW-0812">Transmembrane</keyword>
<dbReference type="InterPro" id="IPR047623">
    <property type="entry name" value="SatP"/>
</dbReference>
<dbReference type="PANTHER" id="PTHR30178">
    <property type="entry name" value="INNER MEMBRANE PROTEIN YAAH"/>
    <property type="match status" value="1"/>
</dbReference>
<dbReference type="RefSeq" id="WP_155323062.1">
    <property type="nucleotide sequence ID" value="NZ_AP021876.1"/>
</dbReference>
<comment type="subcellular location">
    <subcellularLocation>
        <location evidence="1">Membrane</location>
        <topology evidence="1">Multi-pass membrane protein</topology>
    </subcellularLocation>
</comment>
<proteinExistence type="inferred from homology"/>
<dbReference type="AlphaFoldDB" id="A0A5K7ZPC0"/>
<evidence type="ECO:0000256" key="4">
    <source>
        <dbReference type="ARBA" id="ARBA00022989"/>
    </source>
</evidence>
<evidence type="ECO:0000256" key="3">
    <source>
        <dbReference type="ARBA" id="ARBA00022692"/>
    </source>
</evidence>
<evidence type="ECO:0000256" key="6">
    <source>
        <dbReference type="SAM" id="Phobius"/>
    </source>
</evidence>
<feature type="transmembrane region" description="Helical" evidence="6">
    <location>
        <begin position="130"/>
        <end position="148"/>
    </location>
</feature>
<keyword evidence="4 6" id="KW-1133">Transmembrane helix</keyword>
<dbReference type="GO" id="GO:0071422">
    <property type="term" value="P:succinate transmembrane transport"/>
    <property type="evidence" value="ECO:0007669"/>
    <property type="project" value="TreeGrafter"/>
</dbReference>
<dbReference type="EMBL" id="AP021876">
    <property type="protein sequence ID" value="BBO82675.1"/>
    <property type="molecule type" value="Genomic_DNA"/>
</dbReference>
<comment type="similarity">
    <text evidence="2">Belongs to the acetate uptake transporter (AceTr) (TC 2.A.96) family.</text>
</comment>
<sequence>MSQEHSFASPAPSGLGALAMACFCFFALLSGKVTHSAAPVLACWMIGGGIVQIVAGVIELKDRNIVGGNVFTFFAAFFMFVTALSLLTKYGLANAGLPMDTTIEGWGWLAGAAFLIMMTPNYLKATKLMFLLVILVDIALICIVMLDLKLDVNRAAVAQTAAWLLLVCGCIAIYLAGAISINTNFEKAILPIPGPFIK</sequence>
<dbReference type="PANTHER" id="PTHR30178:SF3">
    <property type="entry name" value="SUCCINATE-ACETATE_PROTON SYMPORTER SATP"/>
    <property type="match status" value="1"/>
</dbReference>
<evidence type="ECO:0000256" key="2">
    <source>
        <dbReference type="ARBA" id="ARBA00005587"/>
    </source>
</evidence>
<dbReference type="KEGG" id="dov:DSCO28_32410"/>
<dbReference type="InterPro" id="IPR000791">
    <property type="entry name" value="Gpr1/Fun34/SatP-like"/>
</dbReference>
<dbReference type="Proteomes" id="UP000425960">
    <property type="component" value="Chromosome"/>
</dbReference>
<accession>A0A5K7ZPC0</accession>
<evidence type="ECO:0008006" key="9">
    <source>
        <dbReference type="Google" id="ProtNLM"/>
    </source>
</evidence>
<dbReference type="GO" id="GO:0015360">
    <property type="term" value="F:acetate:proton symporter activity"/>
    <property type="evidence" value="ECO:0007669"/>
    <property type="project" value="TreeGrafter"/>
</dbReference>
<dbReference type="GO" id="GO:0005886">
    <property type="term" value="C:plasma membrane"/>
    <property type="evidence" value="ECO:0007669"/>
    <property type="project" value="TreeGrafter"/>
</dbReference>
<evidence type="ECO:0000256" key="5">
    <source>
        <dbReference type="ARBA" id="ARBA00023136"/>
    </source>
</evidence>
<feature type="transmembrane region" description="Helical" evidence="6">
    <location>
        <begin position="160"/>
        <end position="181"/>
    </location>
</feature>
<feature type="transmembrane region" description="Helical" evidence="6">
    <location>
        <begin position="12"/>
        <end position="31"/>
    </location>
</feature>
<protein>
    <recommendedName>
        <fullName evidence="9">GPR1/FUN34/yaaH family protein</fullName>
    </recommendedName>
</protein>
<feature type="transmembrane region" description="Helical" evidence="6">
    <location>
        <begin position="70"/>
        <end position="93"/>
    </location>
</feature>
<evidence type="ECO:0000313" key="7">
    <source>
        <dbReference type="EMBL" id="BBO82675.1"/>
    </source>
</evidence>
<feature type="transmembrane region" description="Helical" evidence="6">
    <location>
        <begin position="105"/>
        <end position="123"/>
    </location>
</feature>
<gene>
    <name evidence="7" type="ORF">DSCO28_32410</name>
</gene>
<dbReference type="Pfam" id="PF01184">
    <property type="entry name" value="Gpr1_Fun34_YaaH"/>
    <property type="match status" value="1"/>
</dbReference>
<keyword evidence="5 6" id="KW-0472">Membrane</keyword>
<feature type="transmembrane region" description="Helical" evidence="6">
    <location>
        <begin position="37"/>
        <end position="58"/>
    </location>
</feature>
<name>A0A5K7ZPC0_9BACT</name>
<organism evidence="7 8">
    <name type="scientific">Desulfosarcina ovata subsp. sediminis</name>
    <dbReference type="NCBI Taxonomy" id="885957"/>
    <lineage>
        <taxon>Bacteria</taxon>
        <taxon>Pseudomonadati</taxon>
        <taxon>Thermodesulfobacteriota</taxon>
        <taxon>Desulfobacteria</taxon>
        <taxon>Desulfobacterales</taxon>
        <taxon>Desulfosarcinaceae</taxon>
        <taxon>Desulfosarcina</taxon>
    </lineage>
</organism>